<comment type="function">
    <text evidence="2 10">Catalyzes the isomerization between 2-isopropylmalate and 3-isopropylmalate, via the formation of 2-isopropylmaleate.</text>
</comment>
<dbReference type="UniPathway" id="UPA00048">
    <property type="reaction ID" value="UER00071"/>
</dbReference>
<dbReference type="eggNOG" id="COG0066">
    <property type="taxonomic scope" value="Bacteria"/>
</dbReference>
<dbReference type="EC" id="4.2.1.33" evidence="10"/>
<dbReference type="InterPro" id="IPR004431">
    <property type="entry name" value="3-IsopropMal_deHydase_ssu"/>
</dbReference>
<gene>
    <name evidence="10 12" type="primary">leuD</name>
    <name evidence="12" type="ORF">HJO_11917</name>
</gene>
<evidence type="ECO:0000256" key="8">
    <source>
        <dbReference type="ARBA" id="ARBA00023239"/>
    </source>
</evidence>
<evidence type="ECO:0000256" key="1">
    <source>
        <dbReference type="ARBA" id="ARBA00000491"/>
    </source>
</evidence>
<evidence type="ECO:0000256" key="5">
    <source>
        <dbReference type="ARBA" id="ARBA00011271"/>
    </source>
</evidence>
<dbReference type="STRING" id="1280950.HJO_11917"/>
<comment type="caution">
    <text evidence="12">The sequence shown here is derived from an EMBL/GenBank/DDBJ whole genome shotgun (WGS) entry which is preliminary data.</text>
</comment>
<dbReference type="AlphaFoldDB" id="A0A059FMW8"/>
<dbReference type="EMBL" id="ARYK01000005">
    <property type="protein sequence ID" value="KCZ91823.1"/>
    <property type="molecule type" value="Genomic_DNA"/>
</dbReference>
<keyword evidence="9 10" id="KW-0100">Branched-chain amino acid biosynthesis</keyword>
<feature type="domain" description="Aconitase A/isopropylmalate dehydratase small subunit swivel" evidence="11">
    <location>
        <begin position="2"/>
        <end position="128"/>
    </location>
</feature>
<dbReference type="Gene3D" id="3.20.19.10">
    <property type="entry name" value="Aconitase, domain 4"/>
    <property type="match status" value="1"/>
</dbReference>
<dbReference type="GO" id="GO:0003861">
    <property type="term" value="F:3-isopropylmalate dehydratase activity"/>
    <property type="evidence" value="ECO:0007669"/>
    <property type="project" value="UniProtKB-UniRule"/>
</dbReference>
<dbReference type="HAMAP" id="MF_01031">
    <property type="entry name" value="LeuD_type1"/>
    <property type="match status" value="1"/>
</dbReference>
<comment type="similarity">
    <text evidence="4 10">Belongs to the LeuD family. LeuD type 1 subfamily.</text>
</comment>
<dbReference type="NCBIfam" id="NF002458">
    <property type="entry name" value="PRK01641.1"/>
    <property type="match status" value="1"/>
</dbReference>
<dbReference type="CDD" id="cd01577">
    <property type="entry name" value="IPMI_Swivel"/>
    <property type="match status" value="1"/>
</dbReference>
<comment type="subunit">
    <text evidence="5 10">Heterodimer of LeuC and LeuD.</text>
</comment>
<evidence type="ECO:0000259" key="11">
    <source>
        <dbReference type="Pfam" id="PF00694"/>
    </source>
</evidence>
<dbReference type="Pfam" id="PF00694">
    <property type="entry name" value="Aconitase_C"/>
    <property type="match status" value="1"/>
</dbReference>
<comment type="catalytic activity">
    <reaction evidence="1 10">
        <text>(2R,3S)-3-isopropylmalate = (2S)-2-isopropylmalate</text>
        <dbReference type="Rhea" id="RHEA:32287"/>
        <dbReference type="ChEBI" id="CHEBI:1178"/>
        <dbReference type="ChEBI" id="CHEBI:35121"/>
        <dbReference type="EC" id="4.2.1.33"/>
    </reaction>
</comment>
<evidence type="ECO:0000256" key="10">
    <source>
        <dbReference type="HAMAP-Rule" id="MF_01031"/>
    </source>
</evidence>
<dbReference type="InterPro" id="IPR033940">
    <property type="entry name" value="IPMI_Swivel"/>
</dbReference>
<keyword evidence="6 10" id="KW-0432">Leucine biosynthesis</keyword>
<evidence type="ECO:0000313" key="12">
    <source>
        <dbReference type="EMBL" id="KCZ91823.1"/>
    </source>
</evidence>
<dbReference type="InterPro" id="IPR000573">
    <property type="entry name" value="AconitaseA/IPMdHydase_ssu_swvl"/>
</dbReference>
<dbReference type="GO" id="GO:0016853">
    <property type="term" value="F:isomerase activity"/>
    <property type="evidence" value="ECO:0007669"/>
    <property type="project" value="UniProtKB-KW"/>
</dbReference>
<evidence type="ECO:0000256" key="9">
    <source>
        <dbReference type="ARBA" id="ARBA00023304"/>
    </source>
</evidence>
<proteinExistence type="inferred from homology"/>
<protein>
    <recommendedName>
        <fullName evidence="10">3-isopropylmalate dehydratase small subunit</fullName>
        <ecNumber evidence="10">4.2.1.33</ecNumber>
    </recommendedName>
    <alternativeName>
        <fullName evidence="10">Alpha-IPM isomerase</fullName>
        <shortName evidence="10">IPMI</shortName>
    </alternativeName>
    <alternativeName>
        <fullName evidence="10">Isopropylmalate isomerase</fullName>
    </alternativeName>
</protein>
<dbReference type="InterPro" id="IPR015928">
    <property type="entry name" value="Aconitase/3IPM_dehydase_swvl"/>
</dbReference>
<accession>A0A059FMW8</accession>
<keyword evidence="13" id="KW-1185">Reference proteome</keyword>
<dbReference type="OrthoDB" id="9777465at2"/>
<name>A0A059FMW8_9PROT</name>
<organism evidence="12 13">
    <name type="scientific">Hyphomonas johnsonii MHS-2</name>
    <dbReference type="NCBI Taxonomy" id="1280950"/>
    <lineage>
        <taxon>Bacteria</taxon>
        <taxon>Pseudomonadati</taxon>
        <taxon>Pseudomonadota</taxon>
        <taxon>Alphaproteobacteria</taxon>
        <taxon>Hyphomonadales</taxon>
        <taxon>Hyphomonadaceae</taxon>
        <taxon>Hyphomonas</taxon>
    </lineage>
</organism>
<evidence type="ECO:0000256" key="3">
    <source>
        <dbReference type="ARBA" id="ARBA00004729"/>
    </source>
</evidence>
<keyword evidence="12" id="KW-0413">Isomerase</keyword>
<dbReference type="NCBIfam" id="TIGR00171">
    <property type="entry name" value="leuD"/>
    <property type="match status" value="1"/>
</dbReference>
<dbReference type="GO" id="GO:0009316">
    <property type="term" value="C:3-isopropylmalate dehydratase complex"/>
    <property type="evidence" value="ECO:0007669"/>
    <property type="project" value="InterPro"/>
</dbReference>
<dbReference type="PATRIC" id="fig|1280950.3.peg.2389"/>
<dbReference type="GO" id="GO:0009098">
    <property type="term" value="P:L-leucine biosynthetic process"/>
    <property type="evidence" value="ECO:0007669"/>
    <property type="project" value="UniProtKB-UniRule"/>
</dbReference>
<evidence type="ECO:0000256" key="2">
    <source>
        <dbReference type="ARBA" id="ARBA00002695"/>
    </source>
</evidence>
<sequence>MKAFTTLTGTAAPLLDKGKPMSNVDTDMIIPKQFLKTTTRNGLSKGLFHELKTNADGSENPDFVLNRPQYAKASILITGENFGCGSSREHAPWALLDQGITCVIAPSFADIFHNNCYKNGILPVRLPANVCEDLAAQAGGANHVFTIDLENQTVVTPDGVVHPFDVDPGRKLNLMAGLDEIGASLSAEADISAFETTRRLMTPWLEQAS</sequence>
<evidence type="ECO:0000313" key="13">
    <source>
        <dbReference type="Proteomes" id="UP000025171"/>
    </source>
</evidence>
<dbReference type="PANTHER" id="PTHR43345">
    <property type="entry name" value="3-ISOPROPYLMALATE DEHYDRATASE SMALL SUBUNIT 2-RELATED-RELATED"/>
    <property type="match status" value="1"/>
</dbReference>
<keyword evidence="7 10" id="KW-0028">Amino-acid biosynthesis</keyword>
<evidence type="ECO:0000256" key="4">
    <source>
        <dbReference type="ARBA" id="ARBA00009845"/>
    </source>
</evidence>
<dbReference type="FunFam" id="3.20.19.10:FF:000003">
    <property type="entry name" value="3-isopropylmalate dehydratase small subunit"/>
    <property type="match status" value="1"/>
</dbReference>
<dbReference type="PANTHER" id="PTHR43345:SF5">
    <property type="entry name" value="3-ISOPROPYLMALATE DEHYDRATASE SMALL SUBUNIT"/>
    <property type="match status" value="1"/>
</dbReference>
<keyword evidence="8 10" id="KW-0456">Lyase</keyword>
<dbReference type="SUPFAM" id="SSF52016">
    <property type="entry name" value="LeuD/IlvD-like"/>
    <property type="match status" value="1"/>
</dbReference>
<dbReference type="Proteomes" id="UP000025171">
    <property type="component" value="Unassembled WGS sequence"/>
</dbReference>
<evidence type="ECO:0000256" key="7">
    <source>
        <dbReference type="ARBA" id="ARBA00022605"/>
    </source>
</evidence>
<reference evidence="12 13" key="1">
    <citation type="journal article" date="2014" name="Antonie Van Leeuwenhoek">
        <title>Hyphomonas beringensis sp. nov. and Hyphomonas chukchiensis sp. nov., isolated from surface seawater of the Bering Sea and Chukchi Sea.</title>
        <authorList>
            <person name="Li C."/>
            <person name="Lai Q."/>
            <person name="Li G."/>
            <person name="Dong C."/>
            <person name="Wang J."/>
            <person name="Liao Y."/>
            <person name="Shao Z."/>
        </authorList>
    </citation>
    <scope>NUCLEOTIDE SEQUENCE [LARGE SCALE GENOMIC DNA]</scope>
    <source>
        <strain evidence="12 13">MHS-2</strain>
    </source>
</reference>
<dbReference type="RefSeq" id="WP_035617088.1">
    <property type="nucleotide sequence ID" value="NZ_ARYK01000005.1"/>
</dbReference>
<comment type="pathway">
    <text evidence="3 10">Amino-acid biosynthesis; L-leucine biosynthesis; L-leucine from 3-methyl-2-oxobutanoate: step 2/4.</text>
</comment>
<dbReference type="InterPro" id="IPR050075">
    <property type="entry name" value="LeuD"/>
</dbReference>
<evidence type="ECO:0000256" key="6">
    <source>
        <dbReference type="ARBA" id="ARBA00022430"/>
    </source>
</evidence>